<sequence length="105" mass="10457">MALIFLLIGAAVGGVLAIGFGAGMGAAGGLVMGAQAGVCLAADTAREKGLADPETLNAIIMQSIATIRTKAAAVPSETGIEWVQDADGCAELLEKFSDGPKPREG</sequence>
<dbReference type="STRING" id="1249627.D779_2691"/>
<name>W9VVS8_9GAMM</name>
<proteinExistence type="predicted"/>
<dbReference type="AlphaFoldDB" id="W9VVS8"/>
<accession>W9VVS8</accession>
<evidence type="ECO:0000313" key="1">
    <source>
        <dbReference type="EMBL" id="EXJ14550.1"/>
    </source>
</evidence>
<protein>
    <submittedName>
        <fullName evidence="1">Uncharacterized protein</fullName>
    </submittedName>
</protein>
<dbReference type="RefSeq" id="WP_232424191.1">
    <property type="nucleotide sequence ID" value="NZ_AONC01000040.1"/>
</dbReference>
<reference evidence="1 2" key="1">
    <citation type="submission" date="2012-11" db="EMBL/GenBank/DDBJ databases">
        <title>Genome assembly of Thiorhodococcus sp. AK35.</title>
        <authorList>
            <person name="Nupur N."/>
            <person name="Khatri I."/>
            <person name="Subramanian S."/>
            <person name="Pinnaka A."/>
        </authorList>
    </citation>
    <scope>NUCLEOTIDE SEQUENCE [LARGE SCALE GENOMIC DNA]</scope>
    <source>
        <strain evidence="1 2">AK35</strain>
    </source>
</reference>
<evidence type="ECO:0000313" key="2">
    <source>
        <dbReference type="Proteomes" id="UP000019460"/>
    </source>
</evidence>
<comment type="caution">
    <text evidence="1">The sequence shown here is derived from an EMBL/GenBank/DDBJ whole genome shotgun (WGS) entry which is preliminary data.</text>
</comment>
<dbReference type="EMBL" id="AONC01000040">
    <property type="protein sequence ID" value="EXJ14550.1"/>
    <property type="molecule type" value="Genomic_DNA"/>
</dbReference>
<dbReference type="eggNOG" id="ENOG5032WWI">
    <property type="taxonomic scope" value="Bacteria"/>
</dbReference>
<organism evidence="1 2">
    <name type="scientific">Imhoffiella purpurea</name>
    <dbReference type="NCBI Taxonomy" id="1249627"/>
    <lineage>
        <taxon>Bacteria</taxon>
        <taxon>Pseudomonadati</taxon>
        <taxon>Pseudomonadota</taxon>
        <taxon>Gammaproteobacteria</taxon>
        <taxon>Chromatiales</taxon>
        <taxon>Chromatiaceae</taxon>
        <taxon>Imhoffiella</taxon>
    </lineage>
</organism>
<gene>
    <name evidence="1" type="ORF">D779_2691</name>
</gene>
<keyword evidence="2" id="KW-1185">Reference proteome</keyword>
<dbReference type="Proteomes" id="UP000019460">
    <property type="component" value="Unassembled WGS sequence"/>
</dbReference>